<dbReference type="GO" id="GO:0006396">
    <property type="term" value="P:RNA processing"/>
    <property type="evidence" value="ECO:0007669"/>
    <property type="project" value="InterPro"/>
</dbReference>
<name>A0AA88UK18_9ASTE</name>
<gene>
    <name evidence="3" type="ORF">RJ640_029146</name>
    <name evidence="2" type="ORF">RJ640_029148</name>
</gene>
<reference evidence="3" key="1">
    <citation type="submission" date="2022-12" db="EMBL/GenBank/DDBJ databases">
        <title>Draft genome assemblies for two species of Escallonia (Escalloniales).</title>
        <authorList>
            <person name="Chanderbali A."/>
            <person name="Dervinis C."/>
            <person name="Anghel I."/>
            <person name="Soltis D."/>
            <person name="Soltis P."/>
            <person name="Zapata F."/>
        </authorList>
    </citation>
    <scope>NUCLEOTIDE SEQUENCE</scope>
    <source>
        <strain evidence="3">UCBG92.1500</strain>
        <tissue evidence="3">Leaf</tissue>
    </source>
</reference>
<dbReference type="EMBL" id="JAVXUO010002379">
    <property type="protein sequence ID" value="KAK2973719.1"/>
    <property type="molecule type" value="Genomic_DNA"/>
</dbReference>
<dbReference type="SUPFAM" id="SSF48452">
    <property type="entry name" value="TPR-like"/>
    <property type="match status" value="1"/>
</dbReference>
<dbReference type="PANTHER" id="PTHR26312">
    <property type="entry name" value="TETRATRICOPEPTIDE REPEAT PROTEIN 5"/>
    <property type="match status" value="1"/>
</dbReference>
<evidence type="ECO:0000313" key="4">
    <source>
        <dbReference type="Proteomes" id="UP001187471"/>
    </source>
</evidence>
<feature type="region of interest" description="Disordered" evidence="1">
    <location>
        <begin position="18"/>
        <end position="49"/>
    </location>
</feature>
<evidence type="ECO:0000256" key="1">
    <source>
        <dbReference type="SAM" id="MobiDB-lite"/>
    </source>
</evidence>
<organism evidence="3 4">
    <name type="scientific">Escallonia rubra</name>
    <dbReference type="NCBI Taxonomy" id="112253"/>
    <lineage>
        <taxon>Eukaryota</taxon>
        <taxon>Viridiplantae</taxon>
        <taxon>Streptophyta</taxon>
        <taxon>Embryophyta</taxon>
        <taxon>Tracheophyta</taxon>
        <taxon>Spermatophyta</taxon>
        <taxon>Magnoliopsida</taxon>
        <taxon>eudicotyledons</taxon>
        <taxon>Gunneridae</taxon>
        <taxon>Pentapetalae</taxon>
        <taxon>asterids</taxon>
        <taxon>campanulids</taxon>
        <taxon>Escalloniales</taxon>
        <taxon>Escalloniaceae</taxon>
        <taxon>Escallonia</taxon>
    </lineage>
</organism>
<protein>
    <recommendedName>
        <fullName evidence="5">Tetratricopeptide repeat-like superfamily protein</fullName>
    </recommendedName>
</protein>
<dbReference type="Gene3D" id="1.25.40.10">
    <property type="entry name" value="Tetratricopeptide repeat domain"/>
    <property type="match status" value="1"/>
</dbReference>
<dbReference type="EMBL" id="JAVXUO010001896">
    <property type="protein sequence ID" value="KAK2978152.1"/>
    <property type="molecule type" value="Genomic_DNA"/>
</dbReference>
<evidence type="ECO:0000313" key="2">
    <source>
        <dbReference type="EMBL" id="KAK2973719.1"/>
    </source>
</evidence>
<feature type="region of interest" description="Disordered" evidence="1">
    <location>
        <begin position="140"/>
        <end position="163"/>
    </location>
</feature>
<comment type="caution">
    <text evidence="3">The sequence shown here is derived from an EMBL/GenBank/DDBJ whole genome shotgun (WGS) entry which is preliminary data.</text>
</comment>
<sequence>MLLRSSSTPVLGSLLSSITESPNHHYQPELVPPPHTTTKHPPTTVPHSRQNKLSFYQSGSQYFSTFSCNSSPISLTEFPSTGRCTPTGGFRRAQSEGNLESLANASGNNCVDEFSMSVPLKKFPRRPNCSLLQTIPSFSFHNSTTGNEDENSDEEEEEEEFKGNLERTYNTVGGGLNMEQNMGLKEDMRYVNSYGNVGLEEAMGGGVSQQMYLARGLGVTGVEFSFGSGCGVNGGGGTGCGGGSGGGGCGDGDGNNLEEHYKRLVEENPGNPLFLRNYAEFLYQSKGDLQGADEYYSRAILADPNDGEILSQYAKLVWELHHDEDRATSYFERAVQAADEDSHVHAAYANFLWEVEDDEDEDDESLNYSHVAPPFLHKGTMASATA</sequence>
<proteinExistence type="predicted"/>
<dbReference type="SMART" id="SM00386">
    <property type="entry name" value="HAT"/>
    <property type="match status" value="3"/>
</dbReference>
<evidence type="ECO:0008006" key="5">
    <source>
        <dbReference type="Google" id="ProtNLM"/>
    </source>
</evidence>
<keyword evidence="4" id="KW-1185">Reference proteome</keyword>
<dbReference type="PANTHER" id="PTHR26312:SF225">
    <property type="entry name" value="TPR REPEAT PROTEIN"/>
    <property type="match status" value="1"/>
</dbReference>
<accession>A0AA88UK18</accession>
<evidence type="ECO:0000313" key="3">
    <source>
        <dbReference type="EMBL" id="KAK2978152.1"/>
    </source>
</evidence>
<feature type="compositionally biased region" description="Acidic residues" evidence="1">
    <location>
        <begin position="147"/>
        <end position="160"/>
    </location>
</feature>
<dbReference type="InterPro" id="IPR003107">
    <property type="entry name" value="HAT"/>
</dbReference>
<dbReference type="Proteomes" id="UP001187471">
    <property type="component" value="Unassembled WGS sequence"/>
</dbReference>
<dbReference type="InterPro" id="IPR011990">
    <property type="entry name" value="TPR-like_helical_dom_sf"/>
</dbReference>
<dbReference type="AlphaFoldDB" id="A0AA88UK18"/>